<organism evidence="1">
    <name type="scientific">Lygus hesperus</name>
    <name type="common">Western plant bug</name>
    <dbReference type="NCBI Taxonomy" id="30085"/>
    <lineage>
        <taxon>Eukaryota</taxon>
        <taxon>Metazoa</taxon>
        <taxon>Ecdysozoa</taxon>
        <taxon>Arthropoda</taxon>
        <taxon>Hexapoda</taxon>
        <taxon>Insecta</taxon>
        <taxon>Pterygota</taxon>
        <taxon>Neoptera</taxon>
        <taxon>Paraneoptera</taxon>
        <taxon>Hemiptera</taxon>
        <taxon>Heteroptera</taxon>
        <taxon>Panheteroptera</taxon>
        <taxon>Cimicomorpha</taxon>
        <taxon>Miridae</taxon>
        <taxon>Mirini</taxon>
        <taxon>Lygus</taxon>
    </lineage>
</organism>
<proteinExistence type="predicted"/>
<sequence>MVSKVLLIHHNAKLQSRCQNTVGQAARQTTKETHKTLHHKFVQADQSTPVYCCDYEWVVAEHFVVRLICFDTHHNPRPRHFDNSYQLTFLSLYFSLSLSLS</sequence>
<name>A0A146L3J2_LYGHE</name>
<dbReference type="EMBL" id="GDHC01015596">
    <property type="protein sequence ID" value="JAQ03033.1"/>
    <property type="molecule type" value="Transcribed_RNA"/>
</dbReference>
<dbReference type="AlphaFoldDB" id="A0A146L3J2"/>
<protein>
    <submittedName>
        <fullName evidence="1">Uncharacterized protein</fullName>
    </submittedName>
</protein>
<gene>
    <name evidence="1" type="ORF">g.2846</name>
</gene>
<feature type="non-terminal residue" evidence="1">
    <location>
        <position position="101"/>
    </location>
</feature>
<accession>A0A146L3J2</accession>
<reference evidence="1" key="1">
    <citation type="journal article" date="2016" name="Gigascience">
        <title>De novo construction of an expanded transcriptome assembly for the western tarnished plant bug, Lygus hesperus.</title>
        <authorList>
            <person name="Tassone E.E."/>
            <person name="Geib S.M."/>
            <person name="Hall B."/>
            <person name="Fabrick J.A."/>
            <person name="Brent C.S."/>
            <person name="Hull J.J."/>
        </authorList>
    </citation>
    <scope>NUCLEOTIDE SEQUENCE</scope>
</reference>
<evidence type="ECO:0000313" key="1">
    <source>
        <dbReference type="EMBL" id="JAQ03033.1"/>
    </source>
</evidence>